<dbReference type="Proteomes" id="UP000650533">
    <property type="component" value="Chromosome 4"/>
</dbReference>
<evidence type="ECO:0000313" key="2">
    <source>
        <dbReference type="Proteomes" id="UP000650533"/>
    </source>
</evidence>
<proteinExistence type="predicted"/>
<reference evidence="1" key="1">
    <citation type="submission" date="2020-05" db="EMBL/GenBank/DDBJ databases">
        <title>Evolutionary and genomic comparisons of hybrid uninucleate and nonhybrid Rhizoctonia fungi.</title>
        <authorList>
            <person name="Li C."/>
            <person name="Chen X."/>
        </authorList>
    </citation>
    <scope>NUCLEOTIDE SEQUENCE</scope>
    <source>
        <strain evidence="1">AG-1 IA</strain>
    </source>
</reference>
<dbReference type="EMBL" id="CP059661">
    <property type="protein sequence ID" value="QRW18716.1"/>
    <property type="molecule type" value="Genomic_DNA"/>
</dbReference>
<name>A0A8H8SUA7_9AGAM</name>
<dbReference type="KEGG" id="rsx:RhiXN_00122"/>
<dbReference type="GeneID" id="67022404"/>
<dbReference type="AlphaFoldDB" id="A0A8H8SUA7"/>
<dbReference type="RefSeq" id="XP_043178953.1">
    <property type="nucleotide sequence ID" value="XM_043319941.1"/>
</dbReference>
<evidence type="ECO:0000313" key="1">
    <source>
        <dbReference type="EMBL" id="QRW18716.1"/>
    </source>
</evidence>
<organism evidence="1 2">
    <name type="scientific">Rhizoctonia solani</name>
    <dbReference type="NCBI Taxonomy" id="456999"/>
    <lineage>
        <taxon>Eukaryota</taxon>
        <taxon>Fungi</taxon>
        <taxon>Dikarya</taxon>
        <taxon>Basidiomycota</taxon>
        <taxon>Agaricomycotina</taxon>
        <taxon>Agaricomycetes</taxon>
        <taxon>Cantharellales</taxon>
        <taxon>Ceratobasidiaceae</taxon>
        <taxon>Rhizoctonia</taxon>
    </lineage>
</organism>
<accession>A0A8H8SUA7</accession>
<sequence>MPNGKNTKLCIEKWCLLPPYNHRISKKEWKTYYKEQSALDKANMCGYPAKPTLKPEGLCANPWMVLQTALQNIAATIYRSVLDEDEKIAIACTLRRLLYLLELDGKVDNICKDLTLFTIWHWNLN</sequence>
<gene>
    <name evidence="1" type="ORF">RhiXN_00122</name>
</gene>
<protein>
    <submittedName>
        <fullName evidence="1">Uncharacterized protein</fullName>
    </submittedName>
</protein>